<keyword evidence="3" id="KW-1185">Reference proteome</keyword>
<keyword evidence="1" id="KW-0472">Membrane</keyword>
<feature type="transmembrane region" description="Helical" evidence="1">
    <location>
        <begin position="52"/>
        <end position="73"/>
    </location>
</feature>
<sequence>MAHLLNSGLSSVKVLISVLSPAALYGLISFPIAGLEVKILNIPVDYFDLQLLIGIILFWFASTVLSYFISLLFILSRNALEYEELILLPILLLSNQFGYLAH</sequence>
<accession>I7LA29</accession>
<dbReference type="EMBL" id="CAKD01000001">
    <property type="protein sequence ID" value="CCI84351.1"/>
    <property type="molecule type" value="Genomic_DNA"/>
</dbReference>
<keyword evidence="1" id="KW-1133">Transmembrane helix</keyword>
<gene>
    <name evidence="2" type="ORF">BN53_09060</name>
</gene>
<name>I7LA29_9LACO</name>
<proteinExistence type="predicted"/>
<dbReference type="eggNOG" id="COG0842">
    <property type="taxonomic scope" value="Bacteria"/>
</dbReference>
<evidence type="ECO:0000313" key="3">
    <source>
        <dbReference type="Proteomes" id="UP000009311"/>
    </source>
</evidence>
<keyword evidence="1" id="KW-0812">Transmembrane</keyword>
<reference evidence="2 3" key="1">
    <citation type="submission" date="2012-06" db="EMBL/GenBank/DDBJ databases">
        <title>Draft Genome Sequence of Lactobacillus pasteurii CRBIP 24.76T.</title>
        <authorList>
            <person name="Cousin S."/>
            <person name="Bouchier C."/>
            <person name="Loux V."/>
            <person name="Ma L."/>
            <person name="Creno S."/>
            <person name="Bizet C."/>
            <person name="Clermont D."/>
        </authorList>
    </citation>
    <scope>NUCLEOTIDE SEQUENCE [LARGE SCALE GENOMIC DNA]</scope>
    <source>
        <strain evidence="3">CRBIP 24.76T</strain>
    </source>
</reference>
<dbReference type="AlphaFoldDB" id="I7LA29"/>
<evidence type="ECO:0000256" key="1">
    <source>
        <dbReference type="SAM" id="Phobius"/>
    </source>
</evidence>
<evidence type="ECO:0000313" key="2">
    <source>
        <dbReference type="EMBL" id="CCI84351.1"/>
    </source>
</evidence>
<organism evidence="2 3">
    <name type="scientific">Lactobacillus pasteurii DSM 23907 = CRBIP 24.76</name>
    <dbReference type="NCBI Taxonomy" id="1423790"/>
    <lineage>
        <taxon>Bacteria</taxon>
        <taxon>Bacillati</taxon>
        <taxon>Bacillota</taxon>
        <taxon>Bacilli</taxon>
        <taxon>Lactobacillales</taxon>
        <taxon>Lactobacillaceae</taxon>
        <taxon>Lactobacillus</taxon>
    </lineage>
</organism>
<comment type="caution">
    <text evidence="2">The sequence shown here is derived from an EMBL/GenBank/DDBJ whole genome shotgun (WGS) entry which is preliminary data.</text>
</comment>
<protein>
    <submittedName>
        <fullName evidence="2">Uncharacterized protein</fullName>
    </submittedName>
</protein>
<dbReference type="STRING" id="1423790.BN53_09060"/>
<dbReference type="Proteomes" id="UP000009311">
    <property type="component" value="Unassembled WGS sequence"/>
</dbReference>
<feature type="transmembrane region" description="Helical" evidence="1">
    <location>
        <begin position="12"/>
        <end position="32"/>
    </location>
</feature>